<dbReference type="InterPro" id="IPR001670">
    <property type="entry name" value="ADH_Fe/GldA"/>
</dbReference>
<keyword evidence="4" id="KW-0862">Zinc</keyword>
<name>A0A261EUI4_9BIFI</name>
<keyword evidence="5" id="KW-0520">NAD</keyword>
<dbReference type="PANTHER" id="PTHR43616:SF3">
    <property type="entry name" value="HYDROXYCARBOXYLATE DEHYDROGENASE A"/>
    <property type="match status" value="1"/>
</dbReference>
<dbReference type="AlphaFoldDB" id="A0A261EUI4"/>
<feature type="binding site" evidence="5">
    <location>
        <position position="141"/>
    </location>
    <ligand>
        <name>NAD(+)</name>
        <dbReference type="ChEBI" id="CHEBI:57540"/>
    </ligand>
</feature>
<evidence type="ECO:0000256" key="3">
    <source>
        <dbReference type="ARBA" id="ARBA00023002"/>
    </source>
</evidence>
<feature type="binding site" evidence="4">
    <location>
        <position position="271"/>
    </location>
    <ligand>
        <name>glycerol</name>
        <dbReference type="ChEBI" id="CHEBI:17754"/>
    </ligand>
</feature>
<dbReference type="Gene3D" id="3.40.50.1970">
    <property type="match status" value="1"/>
</dbReference>
<evidence type="ECO:0000256" key="5">
    <source>
        <dbReference type="PIRSR" id="PIRSR000112-3"/>
    </source>
</evidence>
<comment type="similarity">
    <text evidence="1">Belongs to the iron-containing alcohol dehydrogenase family.</text>
</comment>
<evidence type="ECO:0000256" key="2">
    <source>
        <dbReference type="ARBA" id="ARBA00022723"/>
    </source>
</evidence>
<dbReference type="GO" id="GO:0046872">
    <property type="term" value="F:metal ion binding"/>
    <property type="evidence" value="ECO:0007669"/>
    <property type="project" value="UniProtKB-KW"/>
</dbReference>
<sequence>MSTHDTSGIAAASDASDTQTVMDVRPGAHRYVRFNGAAKKVGEYVAQDYRKPVVITGERSWEAFEKAGGTVGSDVPVLRYDGSVTFRNMDELTEKVLDEEADVIVAVGGGRLCDTAKGVHHNTNLPLITVPTIAATCAASSSVIIVYDENGKRIAGIPLRHGAELVIADPLIIAAAPERYLVGGIGDTLAKWYEAEGIQRHLTNPEPADTLGLMAAKVTRDYLVREGDEAIESVRRGVSDEVLGHMVDVIVHVASCVGGFAGKNGRVSGAHAVHNGLTACPETQVSTHGQKVAYGILVQLAAQSEWAEFDRLVPTYRKIGLPCTFAEVGAEPTPQNLAKVAEVAGGSESFFRQAVPDIDEARVIDCIKRVDERAAAIDEKLAEISNGVPLESEPADTATDVTAGLAQGLAQ</sequence>
<feature type="binding site" evidence="4">
    <location>
        <position position="187"/>
    </location>
    <ligand>
        <name>glycerol</name>
        <dbReference type="ChEBI" id="CHEBI:17754"/>
    </ligand>
</feature>
<evidence type="ECO:0000256" key="4">
    <source>
        <dbReference type="PIRSR" id="PIRSR000112-1"/>
    </source>
</evidence>
<dbReference type="CDD" id="cd08172">
    <property type="entry name" value="GlyDH-like"/>
    <property type="match status" value="1"/>
</dbReference>
<evidence type="ECO:0000256" key="1">
    <source>
        <dbReference type="ARBA" id="ARBA00007358"/>
    </source>
</evidence>
<dbReference type="GO" id="GO:0016614">
    <property type="term" value="F:oxidoreductase activity, acting on CH-OH group of donors"/>
    <property type="evidence" value="ECO:0007669"/>
    <property type="project" value="InterPro"/>
</dbReference>
<proteinExistence type="inferred from homology"/>
<dbReference type="PANTHER" id="PTHR43616">
    <property type="entry name" value="GLYCEROL DEHYDROGENASE"/>
    <property type="match status" value="1"/>
</dbReference>
<dbReference type="RefSeq" id="WP_094691566.1">
    <property type="nucleotide sequence ID" value="NZ_MWWQ01000013.1"/>
</dbReference>
<dbReference type="Pfam" id="PF00465">
    <property type="entry name" value="Fe-ADH"/>
    <property type="match status" value="1"/>
</dbReference>
<feature type="region of interest" description="Disordered" evidence="6">
    <location>
        <begin position="1"/>
        <end position="21"/>
    </location>
</feature>
<comment type="caution">
    <text evidence="8">The sequence shown here is derived from an EMBL/GenBank/DDBJ whole genome shotgun (WGS) entry which is preliminary data.</text>
</comment>
<keyword evidence="2 4" id="KW-0479">Metal-binding</keyword>
<dbReference type="PIRSF" id="PIRSF000112">
    <property type="entry name" value="Glycerol_dehydrogenase"/>
    <property type="match status" value="1"/>
</dbReference>
<feature type="domain" description="Alcohol dehydrogenase iron-type/glycerol dehydrogenase GldA" evidence="7">
    <location>
        <begin position="30"/>
        <end position="170"/>
    </location>
</feature>
<dbReference type="EMBL" id="MWWQ01000013">
    <property type="protein sequence ID" value="OZG50518.1"/>
    <property type="molecule type" value="Genomic_DNA"/>
</dbReference>
<dbReference type="OrthoDB" id="323926at2"/>
<feature type="binding site" evidence="4">
    <location>
        <position position="288"/>
    </location>
    <ligand>
        <name>glycerol</name>
        <dbReference type="ChEBI" id="CHEBI:17754"/>
    </ligand>
</feature>
<dbReference type="Proteomes" id="UP000216454">
    <property type="component" value="Unassembled WGS sequence"/>
</dbReference>
<dbReference type="PROSITE" id="PS00913">
    <property type="entry name" value="ADH_IRON_1"/>
    <property type="match status" value="1"/>
</dbReference>
<protein>
    <submittedName>
        <fullName evidence="8">Glycerol dehydrogenase</fullName>
    </submittedName>
</protein>
<comment type="cofactor">
    <cofactor evidence="4">
        <name>Zn(2+)</name>
        <dbReference type="ChEBI" id="CHEBI:29105"/>
    </cofactor>
    <text evidence="4">Binds 1 zinc ion per subunit.</text>
</comment>
<dbReference type="SUPFAM" id="SSF56796">
    <property type="entry name" value="Dehydroquinate synthase-like"/>
    <property type="match status" value="1"/>
</dbReference>
<keyword evidence="3" id="KW-0560">Oxidoreductase</keyword>
<dbReference type="Gene3D" id="1.20.1090.10">
    <property type="entry name" value="Dehydroquinate synthase-like - alpha domain"/>
    <property type="match status" value="1"/>
</dbReference>
<feature type="region of interest" description="Disordered" evidence="6">
    <location>
        <begin position="388"/>
        <end position="411"/>
    </location>
</feature>
<reference evidence="8 9" key="1">
    <citation type="journal article" date="2017" name="BMC Genomics">
        <title>Comparative genomic and phylogenomic analyses of the Bifidobacteriaceae family.</title>
        <authorList>
            <person name="Lugli G.A."/>
            <person name="Milani C."/>
            <person name="Turroni F."/>
            <person name="Duranti S."/>
            <person name="Mancabelli L."/>
            <person name="Mangifesta M."/>
            <person name="Ferrario C."/>
            <person name="Modesto M."/>
            <person name="Mattarelli P."/>
            <person name="Jiri K."/>
            <person name="van Sinderen D."/>
            <person name="Ventura M."/>
        </authorList>
    </citation>
    <scope>NUCLEOTIDE SEQUENCE [LARGE SCALE GENOMIC DNA]</scope>
    <source>
        <strain evidence="8 9">DSM 24744</strain>
    </source>
</reference>
<organism evidence="8 9">
    <name type="scientific">Pseudoscardovia suis</name>
    <dbReference type="NCBI Taxonomy" id="987063"/>
    <lineage>
        <taxon>Bacteria</taxon>
        <taxon>Bacillati</taxon>
        <taxon>Actinomycetota</taxon>
        <taxon>Actinomycetes</taxon>
        <taxon>Bifidobacteriales</taxon>
        <taxon>Bifidobacteriaceae</taxon>
        <taxon>Pseudoscardovia</taxon>
    </lineage>
</organism>
<evidence type="ECO:0000313" key="9">
    <source>
        <dbReference type="Proteomes" id="UP000216454"/>
    </source>
</evidence>
<gene>
    <name evidence="8" type="ORF">PSSU_1230</name>
</gene>
<dbReference type="InterPro" id="IPR018211">
    <property type="entry name" value="ADH_Fe_CS"/>
</dbReference>
<accession>A0A261EUI4</accession>
<evidence type="ECO:0000313" key="8">
    <source>
        <dbReference type="EMBL" id="OZG50518.1"/>
    </source>
</evidence>
<dbReference type="InterPro" id="IPR016205">
    <property type="entry name" value="Glycerol_DH"/>
</dbReference>
<feature type="binding site" evidence="5">
    <location>
        <begin position="110"/>
        <end position="114"/>
    </location>
    <ligand>
        <name>NAD(+)</name>
        <dbReference type="ChEBI" id="CHEBI:57540"/>
    </ligand>
</feature>
<keyword evidence="9" id="KW-1185">Reference proteome</keyword>
<evidence type="ECO:0000259" key="7">
    <source>
        <dbReference type="Pfam" id="PF00465"/>
    </source>
</evidence>
<evidence type="ECO:0000256" key="6">
    <source>
        <dbReference type="SAM" id="MobiDB-lite"/>
    </source>
</evidence>
<feature type="binding site" evidence="5">
    <location>
        <position position="147"/>
    </location>
    <ligand>
        <name>NAD(+)</name>
        <dbReference type="ChEBI" id="CHEBI:57540"/>
    </ligand>
</feature>